<proteinExistence type="predicted"/>
<sequence length="149" mass="17330">MTPMNHPRYDATDSPFKDTSKGELFRSAVDLFDEKALLWYRSIKPSASSWDQPVQGSGFKARFFAPDYDQKLLKEIHNRTQAFRESVILYLTMRNLFNRLSDIPSEISHLHLNRRNLLPAFQTHLALHDIKTFTQLSDICTTVERVLDS</sequence>
<dbReference type="Proteomes" id="UP001168821">
    <property type="component" value="Unassembled WGS sequence"/>
</dbReference>
<dbReference type="AlphaFoldDB" id="A0AA38J418"/>
<reference evidence="1" key="1">
    <citation type="journal article" date="2023" name="G3 (Bethesda)">
        <title>Whole genome assemblies of Zophobas morio and Tenebrio molitor.</title>
        <authorList>
            <person name="Kaur S."/>
            <person name="Stinson S.A."/>
            <person name="diCenzo G.C."/>
        </authorList>
    </citation>
    <scope>NUCLEOTIDE SEQUENCE</scope>
    <source>
        <strain evidence="1">QUZm001</strain>
    </source>
</reference>
<dbReference type="EMBL" id="JALNTZ010000001">
    <property type="protein sequence ID" value="KAJ3666760.1"/>
    <property type="molecule type" value="Genomic_DNA"/>
</dbReference>
<gene>
    <name evidence="1" type="ORF">Zmor_002191</name>
</gene>
<evidence type="ECO:0000313" key="1">
    <source>
        <dbReference type="EMBL" id="KAJ3666760.1"/>
    </source>
</evidence>
<keyword evidence="2" id="KW-1185">Reference proteome</keyword>
<name>A0AA38J418_9CUCU</name>
<protein>
    <recommendedName>
        <fullName evidence="3">Retrotransposon gag domain-containing protein</fullName>
    </recommendedName>
</protein>
<comment type="caution">
    <text evidence="1">The sequence shown here is derived from an EMBL/GenBank/DDBJ whole genome shotgun (WGS) entry which is preliminary data.</text>
</comment>
<accession>A0AA38J418</accession>
<evidence type="ECO:0000313" key="2">
    <source>
        <dbReference type="Proteomes" id="UP001168821"/>
    </source>
</evidence>
<organism evidence="1 2">
    <name type="scientific">Zophobas morio</name>
    <dbReference type="NCBI Taxonomy" id="2755281"/>
    <lineage>
        <taxon>Eukaryota</taxon>
        <taxon>Metazoa</taxon>
        <taxon>Ecdysozoa</taxon>
        <taxon>Arthropoda</taxon>
        <taxon>Hexapoda</taxon>
        <taxon>Insecta</taxon>
        <taxon>Pterygota</taxon>
        <taxon>Neoptera</taxon>
        <taxon>Endopterygota</taxon>
        <taxon>Coleoptera</taxon>
        <taxon>Polyphaga</taxon>
        <taxon>Cucujiformia</taxon>
        <taxon>Tenebrionidae</taxon>
        <taxon>Zophobas</taxon>
    </lineage>
</organism>
<evidence type="ECO:0008006" key="3">
    <source>
        <dbReference type="Google" id="ProtNLM"/>
    </source>
</evidence>